<dbReference type="EMBL" id="BPLR01007392">
    <property type="protein sequence ID" value="GIY16581.1"/>
    <property type="molecule type" value="Genomic_DNA"/>
</dbReference>
<protein>
    <submittedName>
        <fullName evidence="1">Uncharacterized protein</fullName>
    </submittedName>
</protein>
<dbReference type="AlphaFoldDB" id="A0AAV4R7F7"/>
<dbReference type="Proteomes" id="UP001054945">
    <property type="component" value="Unassembled WGS sequence"/>
</dbReference>
<sequence>MFSFWDEMVFSFSNRLLSPVWNSLAFTTMCFFKYAGMCNRKPAKWIFWDIKPDKITLHFACKNDAHSQPCVFLSVLECAIVSLRNGSFGTSKPDEITLHFACKNDGVSNIPVSKEL</sequence>
<reference evidence="1 2" key="1">
    <citation type="submission" date="2021-06" db="EMBL/GenBank/DDBJ databases">
        <title>Caerostris extrusa draft genome.</title>
        <authorList>
            <person name="Kono N."/>
            <person name="Arakawa K."/>
        </authorList>
    </citation>
    <scope>NUCLEOTIDE SEQUENCE [LARGE SCALE GENOMIC DNA]</scope>
</reference>
<organism evidence="1 2">
    <name type="scientific">Caerostris extrusa</name>
    <name type="common">Bark spider</name>
    <name type="synonym">Caerostris bankana</name>
    <dbReference type="NCBI Taxonomy" id="172846"/>
    <lineage>
        <taxon>Eukaryota</taxon>
        <taxon>Metazoa</taxon>
        <taxon>Ecdysozoa</taxon>
        <taxon>Arthropoda</taxon>
        <taxon>Chelicerata</taxon>
        <taxon>Arachnida</taxon>
        <taxon>Araneae</taxon>
        <taxon>Araneomorphae</taxon>
        <taxon>Entelegynae</taxon>
        <taxon>Araneoidea</taxon>
        <taxon>Araneidae</taxon>
        <taxon>Caerostris</taxon>
    </lineage>
</organism>
<evidence type="ECO:0000313" key="2">
    <source>
        <dbReference type="Proteomes" id="UP001054945"/>
    </source>
</evidence>
<proteinExistence type="predicted"/>
<accession>A0AAV4R7F7</accession>
<gene>
    <name evidence="1" type="ORF">CEXT_177341</name>
</gene>
<keyword evidence="2" id="KW-1185">Reference proteome</keyword>
<name>A0AAV4R7F7_CAEEX</name>
<comment type="caution">
    <text evidence="1">The sequence shown here is derived from an EMBL/GenBank/DDBJ whole genome shotgun (WGS) entry which is preliminary data.</text>
</comment>
<evidence type="ECO:0000313" key="1">
    <source>
        <dbReference type="EMBL" id="GIY16581.1"/>
    </source>
</evidence>